<evidence type="ECO:0008006" key="4">
    <source>
        <dbReference type="Google" id="ProtNLM"/>
    </source>
</evidence>
<feature type="compositionally biased region" description="Basic and acidic residues" evidence="1">
    <location>
        <begin position="134"/>
        <end position="144"/>
    </location>
</feature>
<reference evidence="2 3" key="1">
    <citation type="journal article" date="2009" name="Science">
        <title>Green evolution and dynamic adaptations revealed by genomes of the marine picoeukaryotes Micromonas.</title>
        <authorList>
            <person name="Worden A.Z."/>
            <person name="Lee J.H."/>
            <person name="Mock T."/>
            <person name="Rouze P."/>
            <person name="Simmons M.P."/>
            <person name="Aerts A.L."/>
            <person name="Allen A.E."/>
            <person name="Cuvelier M.L."/>
            <person name="Derelle E."/>
            <person name="Everett M.V."/>
            <person name="Foulon E."/>
            <person name="Grimwood J."/>
            <person name="Gundlach H."/>
            <person name="Henrissat B."/>
            <person name="Napoli C."/>
            <person name="McDonald S.M."/>
            <person name="Parker M.S."/>
            <person name="Rombauts S."/>
            <person name="Salamov A."/>
            <person name="Von Dassow P."/>
            <person name="Badger J.H."/>
            <person name="Coutinho P.M."/>
            <person name="Demir E."/>
            <person name="Dubchak I."/>
            <person name="Gentemann C."/>
            <person name="Eikrem W."/>
            <person name="Gready J.E."/>
            <person name="John U."/>
            <person name="Lanier W."/>
            <person name="Lindquist E.A."/>
            <person name="Lucas S."/>
            <person name="Mayer K.F."/>
            <person name="Moreau H."/>
            <person name="Not F."/>
            <person name="Otillar R."/>
            <person name="Panaud O."/>
            <person name="Pangilinan J."/>
            <person name="Paulsen I."/>
            <person name="Piegu B."/>
            <person name="Poliakov A."/>
            <person name="Robbens S."/>
            <person name="Schmutz J."/>
            <person name="Toulza E."/>
            <person name="Wyss T."/>
            <person name="Zelensky A."/>
            <person name="Zhou K."/>
            <person name="Armbrust E.V."/>
            <person name="Bhattacharya D."/>
            <person name="Goodenough U.W."/>
            <person name="Van de Peer Y."/>
            <person name="Grigoriev I.V."/>
        </authorList>
    </citation>
    <scope>NUCLEOTIDE SEQUENCE [LARGE SCALE GENOMIC DNA]</scope>
    <source>
        <strain evidence="3">RCC299 / NOUM17</strain>
    </source>
</reference>
<organism evidence="2 3">
    <name type="scientific">Micromonas commoda (strain RCC299 / NOUM17 / CCMP2709)</name>
    <name type="common">Picoplanktonic green alga</name>
    <dbReference type="NCBI Taxonomy" id="296587"/>
    <lineage>
        <taxon>Eukaryota</taxon>
        <taxon>Viridiplantae</taxon>
        <taxon>Chlorophyta</taxon>
        <taxon>Mamiellophyceae</taxon>
        <taxon>Mamiellales</taxon>
        <taxon>Mamiellaceae</taxon>
        <taxon>Micromonas</taxon>
    </lineage>
</organism>
<dbReference type="RefSeq" id="XP_002504835.1">
    <property type="nucleotide sequence ID" value="XM_002504789.1"/>
</dbReference>
<protein>
    <recommendedName>
        <fullName evidence="4">Phytanoyl-CoA dioxygenase</fullName>
    </recommendedName>
</protein>
<evidence type="ECO:0000313" key="3">
    <source>
        <dbReference type="Proteomes" id="UP000002009"/>
    </source>
</evidence>
<name>C1EDQ1_MICCC</name>
<sequence length="453" mass="49326">MAHEPCSVEDLWAGDRSRVGVCVSITPKDGVRYEDLQREVFDRVRWPDRDLRWHAHRRARDDGKSDDDAWVMEATASCLASSGDESQVAYRVEGVAHDVVEECEVLVSAPCHVPFMDLTLADVDISAAAVARASRDEARDDGDGRGPGAFGRDAAGGEPRESPVQMFLRTGLAASAASAVDPDDLARLVAVAARRVASAEKALHANHPAIRVGEDVFAFREMGSRGGRRFDLLFPKPEWDADESTEARTDAAFVRDFATRAPWVPTLVEPILGKNDKSADDDAHASIESGTARCDAQDEPPRRHRSNAWWCDVSVVYSKPGAPAQDWHCDGRHLAGEARADFTGLGASPPYAVCVFCPLIDLDATVGFTQFWAGSHVTDGLIGFGAAAEVLRGCVDGIANKGGFVAYDYRTMHRGMGNRSGDTTRPVLQFLYARSNYRETKNYGVRSVFRPGT</sequence>
<dbReference type="InterPro" id="IPR051961">
    <property type="entry name" value="Fungal_Metabolite_Diox"/>
</dbReference>
<evidence type="ECO:0000313" key="2">
    <source>
        <dbReference type="EMBL" id="ACO66093.1"/>
    </source>
</evidence>
<dbReference type="PANTHER" id="PTHR37563:SF2">
    <property type="entry name" value="PHYTANOYL-COA DIOXYGENASE FAMILY PROTEIN (AFU_ORTHOLOGUE AFUA_2G03330)"/>
    <property type="match status" value="1"/>
</dbReference>
<evidence type="ECO:0000256" key="1">
    <source>
        <dbReference type="SAM" id="MobiDB-lite"/>
    </source>
</evidence>
<dbReference type="eggNOG" id="ENOG502S2M6">
    <property type="taxonomic scope" value="Eukaryota"/>
</dbReference>
<dbReference type="InParanoid" id="C1EDQ1"/>
<accession>C1EDQ1</accession>
<dbReference type="PANTHER" id="PTHR37563">
    <property type="entry name" value="PHYTANOYL-COA DIOXYGENASE FAMILY PROTEIN (AFU_ORTHOLOGUE AFUA_2G03330)"/>
    <property type="match status" value="1"/>
</dbReference>
<dbReference type="OMA" id="FAFREMG"/>
<dbReference type="OrthoDB" id="420046at2759"/>
<dbReference type="InterPro" id="IPR008775">
    <property type="entry name" value="Phytyl_CoA_dOase-like"/>
</dbReference>
<keyword evidence="3" id="KW-1185">Reference proteome</keyword>
<dbReference type="AlphaFoldDB" id="C1EDQ1"/>
<gene>
    <name evidence="2" type="ORF">MICPUN_62350</name>
</gene>
<proteinExistence type="predicted"/>
<dbReference type="SUPFAM" id="SSF51197">
    <property type="entry name" value="Clavaminate synthase-like"/>
    <property type="match status" value="1"/>
</dbReference>
<dbReference type="Proteomes" id="UP000002009">
    <property type="component" value="Chromosome 11"/>
</dbReference>
<dbReference type="GeneID" id="8247570"/>
<dbReference type="Gene3D" id="2.60.120.620">
    <property type="entry name" value="q2cbj1_9rhob like domain"/>
    <property type="match status" value="1"/>
</dbReference>
<dbReference type="EMBL" id="CP001330">
    <property type="protein sequence ID" value="ACO66093.1"/>
    <property type="molecule type" value="Genomic_DNA"/>
</dbReference>
<feature type="region of interest" description="Disordered" evidence="1">
    <location>
        <begin position="134"/>
        <end position="160"/>
    </location>
</feature>
<dbReference type="KEGG" id="mis:MICPUN_62350"/>
<dbReference type="Pfam" id="PF05721">
    <property type="entry name" value="PhyH"/>
    <property type="match status" value="1"/>
</dbReference>